<keyword evidence="1" id="KW-0805">Transcription regulation</keyword>
<dbReference type="InterPro" id="IPR018060">
    <property type="entry name" value="HTH_AraC"/>
</dbReference>
<proteinExistence type="predicted"/>
<dbReference type="PANTHER" id="PTHR47893">
    <property type="entry name" value="REGULATORY PROTEIN PCHR"/>
    <property type="match status" value="1"/>
</dbReference>
<evidence type="ECO:0000256" key="1">
    <source>
        <dbReference type="ARBA" id="ARBA00023015"/>
    </source>
</evidence>
<dbReference type="InterPro" id="IPR009057">
    <property type="entry name" value="Homeodomain-like_sf"/>
</dbReference>
<dbReference type="STRING" id="419475.A8A54_20410"/>
<name>A0A256G5U9_9HYPH</name>
<dbReference type="Pfam" id="PF12833">
    <property type="entry name" value="HTH_18"/>
    <property type="match status" value="1"/>
</dbReference>
<dbReference type="GO" id="GO:0043565">
    <property type="term" value="F:sequence-specific DNA binding"/>
    <property type="evidence" value="ECO:0007669"/>
    <property type="project" value="InterPro"/>
</dbReference>
<feature type="domain" description="HTH araC/xylS-type" evidence="3">
    <location>
        <begin position="237"/>
        <end position="335"/>
    </location>
</feature>
<dbReference type="Gene3D" id="1.10.10.60">
    <property type="entry name" value="Homeodomain-like"/>
    <property type="match status" value="1"/>
</dbReference>
<reference evidence="4 7" key="2">
    <citation type="submission" date="2018-11" db="EMBL/GenBank/DDBJ databases">
        <title>Genome sequencing and analysis.</title>
        <authorList>
            <person name="Huang Y.-T."/>
        </authorList>
    </citation>
    <scope>NUCLEOTIDE SEQUENCE [LARGE SCALE GENOMIC DNA]</scope>
    <source>
        <strain evidence="4 7">SHIN</strain>
    </source>
</reference>
<evidence type="ECO:0000313" key="7">
    <source>
        <dbReference type="Proteomes" id="UP000526233"/>
    </source>
</evidence>
<keyword evidence="6" id="KW-1185">Reference proteome</keyword>
<dbReference type="Proteomes" id="UP000526233">
    <property type="component" value="Unassembled WGS sequence"/>
</dbReference>
<keyword evidence="2" id="KW-0804">Transcription</keyword>
<evidence type="ECO:0000313" key="5">
    <source>
        <dbReference type="EMBL" id="OYR22487.1"/>
    </source>
</evidence>
<dbReference type="SMART" id="SM00342">
    <property type="entry name" value="HTH_ARAC"/>
    <property type="match status" value="1"/>
</dbReference>
<dbReference type="EMBL" id="PKQI01000004">
    <property type="protein sequence ID" value="NNV23103.1"/>
    <property type="molecule type" value="Genomic_DNA"/>
</dbReference>
<dbReference type="SUPFAM" id="SSF46689">
    <property type="entry name" value="Homeodomain-like"/>
    <property type="match status" value="2"/>
</dbReference>
<evidence type="ECO:0000313" key="6">
    <source>
        <dbReference type="Proteomes" id="UP000216188"/>
    </source>
</evidence>
<evidence type="ECO:0000256" key="2">
    <source>
        <dbReference type="ARBA" id="ARBA00023163"/>
    </source>
</evidence>
<dbReference type="PANTHER" id="PTHR47893:SF1">
    <property type="entry name" value="REGULATORY PROTEIN PCHR"/>
    <property type="match status" value="1"/>
</dbReference>
<dbReference type="AlphaFoldDB" id="A0A256G5U9"/>
<dbReference type="PROSITE" id="PS01124">
    <property type="entry name" value="HTH_ARAC_FAMILY_2"/>
    <property type="match status" value="1"/>
</dbReference>
<dbReference type="Proteomes" id="UP000216188">
    <property type="component" value="Unassembled WGS sequence"/>
</dbReference>
<reference evidence="5 6" key="1">
    <citation type="submission" date="2017-07" db="EMBL/GenBank/DDBJ databases">
        <title>Phylogenetic study on the rhizospheric bacterium Ochrobactrum sp. A44.</title>
        <authorList>
            <person name="Krzyzanowska D.M."/>
            <person name="Ossowicki A."/>
            <person name="Rajewska M."/>
            <person name="Maciag T."/>
            <person name="Kaczynski Z."/>
            <person name="Czerwicka M."/>
            <person name="Jafra S."/>
        </authorList>
    </citation>
    <scope>NUCLEOTIDE SEQUENCE [LARGE SCALE GENOMIC DNA]</scope>
    <source>
        <strain evidence="5 6">CCUG 30717</strain>
    </source>
</reference>
<dbReference type="GO" id="GO:0003700">
    <property type="term" value="F:DNA-binding transcription factor activity"/>
    <property type="evidence" value="ECO:0007669"/>
    <property type="project" value="InterPro"/>
</dbReference>
<sequence length="339" mass="37495">MTSPQHALPAPSVDASHKKLLVRDFLQRDGVTLESPDDRLSPEDTLIEGQFIHEELRPGLFLHVSDASEERAFTASSHLPAGLSCIFFLDGAVDMKMGERAFHFEGNAQALEGTAIMNARADSFQRSSPGGQRLRHLVVSATPEWLDIDGLQTASEGDTPHFLRDHLASHHWTVTPRTLQLLQQIVMPPHLTPALRKLFFESRAVEIVAEALCAMTRAAPQQPSTPALNRLDRLRLARAKDFIAENLAEPLNVPTIARAAGINSGGLQRLFQLCEGASVFDYIRRSRLDTAYHALVSGEVPVSRASLLAGYTRPENFATAFRRQFGMSPREAQKKAHRN</sequence>
<dbReference type="InterPro" id="IPR053142">
    <property type="entry name" value="PchR_regulatory_protein"/>
</dbReference>
<gene>
    <name evidence="5" type="ORF">CEV34_4319</name>
    <name evidence="4" type="ORF">EHE22_22115</name>
</gene>
<protein>
    <submittedName>
        <fullName evidence="4">AraC family transcriptional regulator</fullName>
    </submittedName>
    <submittedName>
        <fullName evidence="5">Helix-turn-helix domain protein</fullName>
    </submittedName>
</protein>
<evidence type="ECO:0000313" key="4">
    <source>
        <dbReference type="EMBL" id="NNV23103.1"/>
    </source>
</evidence>
<dbReference type="RefSeq" id="WP_094544392.1">
    <property type="nucleotide sequence ID" value="NZ_CP175671.1"/>
</dbReference>
<dbReference type="EMBL" id="NNRM01000044">
    <property type="protein sequence ID" value="OYR22487.1"/>
    <property type="molecule type" value="Genomic_DNA"/>
</dbReference>
<evidence type="ECO:0000259" key="3">
    <source>
        <dbReference type="PROSITE" id="PS01124"/>
    </source>
</evidence>
<comment type="caution">
    <text evidence="5">The sequence shown here is derived from an EMBL/GenBank/DDBJ whole genome shotgun (WGS) entry which is preliminary data.</text>
</comment>
<organism evidence="5 6">
    <name type="scientific">Brucella pseudogrignonensis</name>
    <dbReference type="NCBI Taxonomy" id="419475"/>
    <lineage>
        <taxon>Bacteria</taxon>
        <taxon>Pseudomonadati</taxon>
        <taxon>Pseudomonadota</taxon>
        <taxon>Alphaproteobacteria</taxon>
        <taxon>Hyphomicrobiales</taxon>
        <taxon>Brucellaceae</taxon>
        <taxon>Brucella/Ochrobactrum group</taxon>
        <taxon>Brucella</taxon>
    </lineage>
</organism>
<accession>A0A256G5U9</accession>